<dbReference type="GO" id="GO:0016301">
    <property type="term" value="F:kinase activity"/>
    <property type="evidence" value="ECO:0007669"/>
    <property type="project" value="UniProtKB-KW"/>
</dbReference>
<protein>
    <submittedName>
        <fullName evidence="1">Streptomycin 6-kinase</fullName>
    </submittedName>
</protein>
<keyword evidence="1" id="KW-0418">Kinase</keyword>
<proteinExistence type="predicted"/>
<keyword evidence="1" id="KW-0808">Transferase</keyword>
<evidence type="ECO:0000313" key="1">
    <source>
        <dbReference type="EMBL" id="SEP37293.1"/>
    </source>
</evidence>
<name>A0A1H8XBX3_9BRAD</name>
<dbReference type="GO" id="GO:0016773">
    <property type="term" value="F:phosphotransferase activity, alcohol group as acceptor"/>
    <property type="evidence" value="ECO:0007669"/>
    <property type="project" value="InterPro"/>
</dbReference>
<dbReference type="InterPro" id="IPR006748">
    <property type="entry name" value="NH2Glyco/OHUrea_AB-resist_kin"/>
</dbReference>
<evidence type="ECO:0000313" key="2">
    <source>
        <dbReference type="Proteomes" id="UP000199615"/>
    </source>
</evidence>
<organism evidence="1 2">
    <name type="scientific">Rhodopseudomonas pseudopalustris</name>
    <dbReference type="NCBI Taxonomy" id="1513892"/>
    <lineage>
        <taxon>Bacteria</taxon>
        <taxon>Pseudomonadati</taxon>
        <taxon>Pseudomonadota</taxon>
        <taxon>Alphaproteobacteria</taxon>
        <taxon>Hyphomicrobiales</taxon>
        <taxon>Nitrobacteraceae</taxon>
        <taxon>Rhodopseudomonas</taxon>
    </lineage>
</organism>
<reference evidence="2" key="1">
    <citation type="submission" date="2016-10" db="EMBL/GenBank/DDBJ databases">
        <authorList>
            <person name="Varghese N."/>
            <person name="Submissions S."/>
        </authorList>
    </citation>
    <scope>NUCLEOTIDE SEQUENCE [LARGE SCALE GENOMIC DNA]</scope>
    <source>
        <strain evidence="2">DSM 123</strain>
    </source>
</reference>
<gene>
    <name evidence="1" type="ORF">SAMN05444123_11924</name>
</gene>
<dbReference type="EMBL" id="FODT01000019">
    <property type="protein sequence ID" value="SEP37293.1"/>
    <property type="molecule type" value="Genomic_DNA"/>
</dbReference>
<keyword evidence="2" id="KW-1185">Reference proteome</keyword>
<accession>A0A1H8XBX3</accession>
<dbReference type="AlphaFoldDB" id="A0A1H8XBX3"/>
<dbReference type="Pfam" id="PF04655">
    <property type="entry name" value="APH_6_hur"/>
    <property type="match status" value="1"/>
</dbReference>
<sequence length="95" mass="10378">MIDPHGLLGERTFDYANIFTNSDLSDPSRPLAILPGQLEARPKVVIVATGMEPARLLSWIIVWTGLSAAWFIGDGDDQGTAIDLTINSEARRLLD</sequence>
<dbReference type="Proteomes" id="UP000199615">
    <property type="component" value="Unassembled WGS sequence"/>
</dbReference>
<dbReference type="GO" id="GO:0019748">
    <property type="term" value="P:secondary metabolic process"/>
    <property type="evidence" value="ECO:0007669"/>
    <property type="project" value="InterPro"/>
</dbReference>